<dbReference type="InterPro" id="IPR000620">
    <property type="entry name" value="EamA_dom"/>
</dbReference>
<dbReference type="RefSeq" id="WP_002623449.1">
    <property type="nucleotide sequence ID" value="NZ_ANAH02000005.1"/>
</dbReference>
<reference evidence="3" key="1">
    <citation type="submission" date="2013-05" db="EMBL/GenBank/DDBJ databases">
        <title>Genome assembly of Cystobacter fuscus DSM 2262.</title>
        <authorList>
            <person name="Sharma G."/>
            <person name="Khatri I."/>
            <person name="Kaur C."/>
            <person name="Mayilraj S."/>
            <person name="Subramanian S."/>
        </authorList>
    </citation>
    <scope>NUCLEOTIDE SEQUENCE [LARGE SCALE GENOMIC DNA]</scope>
    <source>
        <strain evidence="3">DSM 2262</strain>
    </source>
</reference>
<dbReference type="PANTHER" id="PTHR22911:SF102">
    <property type="entry name" value="MEMBRANE PROTEIN"/>
    <property type="match status" value="1"/>
</dbReference>
<dbReference type="AlphaFoldDB" id="S9QQD2"/>
<comment type="caution">
    <text evidence="3">The sequence shown here is derived from an EMBL/GenBank/DDBJ whole genome shotgun (WGS) entry which is preliminary data.</text>
</comment>
<feature type="domain" description="EamA" evidence="2">
    <location>
        <begin position="159"/>
        <end position="288"/>
    </location>
</feature>
<name>S9QQD2_CYSF2</name>
<feature type="transmembrane region" description="Helical" evidence="1">
    <location>
        <begin position="105"/>
        <end position="122"/>
    </location>
</feature>
<dbReference type="Pfam" id="PF00892">
    <property type="entry name" value="EamA"/>
    <property type="match status" value="2"/>
</dbReference>
<evidence type="ECO:0000256" key="1">
    <source>
        <dbReference type="SAM" id="Phobius"/>
    </source>
</evidence>
<feature type="transmembrane region" description="Helical" evidence="1">
    <location>
        <begin position="155"/>
        <end position="175"/>
    </location>
</feature>
<evidence type="ECO:0000313" key="4">
    <source>
        <dbReference type="Proteomes" id="UP000011682"/>
    </source>
</evidence>
<feature type="transmembrane region" description="Helical" evidence="1">
    <location>
        <begin position="246"/>
        <end position="266"/>
    </location>
</feature>
<feature type="transmembrane region" description="Helical" evidence="1">
    <location>
        <begin position="187"/>
        <end position="204"/>
    </location>
</feature>
<organism evidence="3 4">
    <name type="scientific">Cystobacter fuscus (strain ATCC 25194 / DSM 2262 / NBRC 100088 / M29)</name>
    <dbReference type="NCBI Taxonomy" id="1242864"/>
    <lineage>
        <taxon>Bacteria</taxon>
        <taxon>Pseudomonadati</taxon>
        <taxon>Myxococcota</taxon>
        <taxon>Myxococcia</taxon>
        <taxon>Myxococcales</taxon>
        <taxon>Cystobacterineae</taxon>
        <taxon>Archangiaceae</taxon>
        <taxon>Cystobacter</taxon>
    </lineage>
</organism>
<sequence>MDNQQQQQQQNRTGVIQLVSAMVLSGTIGIFVTEAHMDAFNVVFFRCLFGAICLTIFCLAKGFFKRSFFTKKTTALIALGGVCIVFNWVFLFKSYGLTSITMGTILYHTQPFYVVLLGVILFKERISANKILWICLAFVGMVFVTNLQASDLKATYIEGILYSLAAAVLYGIATIVAKRLKGIPPHLIALCQITLGMFLLYPFTTLQNVPTVGTHWYYLAGLGLIHTCIMYILMYSSYQKLDTTKIAVLSFIYPAVALVIDFAVYGTRLAPIQGLGVVLIFLSSIAVNRNWNFAFIGPKKEALS</sequence>
<dbReference type="InterPro" id="IPR037185">
    <property type="entry name" value="EmrE-like"/>
</dbReference>
<feature type="transmembrane region" description="Helical" evidence="1">
    <location>
        <begin position="12"/>
        <end position="31"/>
    </location>
</feature>
<dbReference type="SUPFAM" id="SSF103481">
    <property type="entry name" value="Multidrug resistance efflux transporter EmrE"/>
    <property type="match status" value="2"/>
</dbReference>
<dbReference type="GO" id="GO:0016020">
    <property type="term" value="C:membrane"/>
    <property type="evidence" value="ECO:0007669"/>
    <property type="project" value="InterPro"/>
</dbReference>
<accession>S9QQD2</accession>
<keyword evidence="4" id="KW-1185">Reference proteome</keyword>
<feature type="transmembrane region" description="Helical" evidence="1">
    <location>
        <begin position="272"/>
        <end position="291"/>
    </location>
</feature>
<gene>
    <name evidence="3" type="ORF">D187_005905</name>
</gene>
<protein>
    <submittedName>
        <fullName evidence="3">Permease of the drug/metabolite transporter (DMT) superfamily</fullName>
    </submittedName>
</protein>
<proteinExistence type="predicted"/>
<dbReference type="OrthoDB" id="369870at2"/>
<feature type="transmembrane region" description="Helical" evidence="1">
    <location>
        <begin position="43"/>
        <end position="64"/>
    </location>
</feature>
<evidence type="ECO:0000259" key="2">
    <source>
        <dbReference type="Pfam" id="PF00892"/>
    </source>
</evidence>
<feature type="domain" description="EamA" evidence="2">
    <location>
        <begin position="13"/>
        <end position="145"/>
    </location>
</feature>
<dbReference type="eggNOG" id="COG0697">
    <property type="taxonomic scope" value="Bacteria"/>
</dbReference>
<dbReference type="Proteomes" id="UP000011682">
    <property type="component" value="Unassembled WGS sequence"/>
</dbReference>
<dbReference type="PANTHER" id="PTHR22911">
    <property type="entry name" value="ACYL-MALONYL CONDENSING ENZYME-RELATED"/>
    <property type="match status" value="1"/>
</dbReference>
<feature type="transmembrane region" description="Helical" evidence="1">
    <location>
        <begin position="131"/>
        <end position="149"/>
    </location>
</feature>
<keyword evidence="1" id="KW-1133">Transmembrane helix</keyword>
<evidence type="ECO:0000313" key="3">
    <source>
        <dbReference type="EMBL" id="EPX63499.1"/>
    </source>
</evidence>
<feature type="transmembrane region" description="Helical" evidence="1">
    <location>
        <begin position="76"/>
        <end position="93"/>
    </location>
</feature>
<keyword evidence="1" id="KW-0472">Membrane</keyword>
<keyword evidence="1" id="KW-0812">Transmembrane</keyword>
<dbReference type="EMBL" id="ANAH02000005">
    <property type="protein sequence ID" value="EPX63499.1"/>
    <property type="molecule type" value="Genomic_DNA"/>
</dbReference>
<feature type="transmembrane region" description="Helical" evidence="1">
    <location>
        <begin position="216"/>
        <end position="234"/>
    </location>
</feature>